<reference evidence="10 11" key="1">
    <citation type="submission" date="2019-06" db="EMBL/GenBank/DDBJ databases">
        <title>Sequencing the genomes of 1000 actinobacteria strains.</title>
        <authorList>
            <person name="Klenk H.-P."/>
        </authorList>
    </citation>
    <scope>NUCLEOTIDE SEQUENCE [LARGE SCALE GENOMIC DNA]</scope>
    <source>
        <strain evidence="10 11">DSM 45015</strain>
    </source>
</reference>
<keyword evidence="5 8" id="KW-1133">Transmembrane helix</keyword>
<dbReference type="CDD" id="cd17321">
    <property type="entry name" value="MFS_MMR_MDR_like"/>
    <property type="match status" value="1"/>
</dbReference>
<dbReference type="EMBL" id="VFQC01000001">
    <property type="protein sequence ID" value="TQN32091.1"/>
    <property type="molecule type" value="Genomic_DNA"/>
</dbReference>
<dbReference type="InterPro" id="IPR004638">
    <property type="entry name" value="EmrB-like"/>
</dbReference>
<feature type="transmembrane region" description="Helical" evidence="8">
    <location>
        <begin position="140"/>
        <end position="159"/>
    </location>
</feature>
<dbReference type="Gene3D" id="1.20.1720.10">
    <property type="entry name" value="Multidrug resistance protein D"/>
    <property type="match status" value="1"/>
</dbReference>
<accession>A0A543NJP8</accession>
<evidence type="ECO:0000256" key="2">
    <source>
        <dbReference type="ARBA" id="ARBA00022448"/>
    </source>
</evidence>
<evidence type="ECO:0000313" key="10">
    <source>
        <dbReference type="EMBL" id="TQN32091.1"/>
    </source>
</evidence>
<dbReference type="GO" id="GO:0005886">
    <property type="term" value="C:plasma membrane"/>
    <property type="evidence" value="ECO:0007669"/>
    <property type="project" value="UniProtKB-SubCell"/>
</dbReference>
<feature type="transmembrane region" description="Helical" evidence="8">
    <location>
        <begin position="165"/>
        <end position="189"/>
    </location>
</feature>
<keyword evidence="6 8" id="KW-0472">Membrane</keyword>
<gene>
    <name evidence="10" type="ORF">FHX37_2018</name>
</gene>
<feature type="transmembrane region" description="Helical" evidence="8">
    <location>
        <begin position="407"/>
        <end position="424"/>
    </location>
</feature>
<keyword evidence="4 8" id="KW-0812">Transmembrane</keyword>
<feature type="transmembrane region" description="Helical" evidence="8">
    <location>
        <begin position="272"/>
        <end position="295"/>
    </location>
</feature>
<feature type="transmembrane region" description="Helical" evidence="8">
    <location>
        <begin position="12"/>
        <end position="34"/>
    </location>
</feature>
<keyword evidence="2" id="KW-0813">Transport</keyword>
<dbReference type="Proteomes" id="UP000317422">
    <property type="component" value="Unassembled WGS sequence"/>
</dbReference>
<name>A0A543NJP8_9ACTN</name>
<feature type="transmembrane region" description="Helical" evidence="8">
    <location>
        <begin position="233"/>
        <end position="251"/>
    </location>
</feature>
<feature type="transmembrane region" description="Helical" evidence="8">
    <location>
        <begin position="365"/>
        <end position="386"/>
    </location>
</feature>
<dbReference type="RefSeq" id="WP_246062222.1">
    <property type="nucleotide sequence ID" value="NZ_VFQC01000001.1"/>
</dbReference>
<protein>
    <submittedName>
        <fullName evidence="10">DHA2 family integral membrane protein (MFS transporter)</fullName>
    </submittedName>
</protein>
<dbReference type="PANTHER" id="PTHR42718:SF42">
    <property type="entry name" value="EXPORT PROTEIN"/>
    <property type="match status" value="1"/>
</dbReference>
<dbReference type="PROSITE" id="PS50850">
    <property type="entry name" value="MFS"/>
    <property type="match status" value="1"/>
</dbReference>
<feature type="transmembrane region" description="Helical" evidence="8">
    <location>
        <begin position="54"/>
        <end position="73"/>
    </location>
</feature>
<dbReference type="Pfam" id="PF07690">
    <property type="entry name" value="MFS_1"/>
    <property type="match status" value="1"/>
</dbReference>
<evidence type="ECO:0000256" key="4">
    <source>
        <dbReference type="ARBA" id="ARBA00022692"/>
    </source>
</evidence>
<keyword evidence="11" id="KW-1185">Reference proteome</keyword>
<keyword evidence="3" id="KW-1003">Cell membrane</keyword>
<dbReference type="PANTHER" id="PTHR42718">
    <property type="entry name" value="MAJOR FACILITATOR SUPERFAMILY MULTIDRUG TRANSPORTER MFSC"/>
    <property type="match status" value="1"/>
</dbReference>
<dbReference type="InterPro" id="IPR036259">
    <property type="entry name" value="MFS_trans_sf"/>
</dbReference>
<organism evidence="10 11">
    <name type="scientific">Haloactinospora alba</name>
    <dbReference type="NCBI Taxonomy" id="405555"/>
    <lineage>
        <taxon>Bacteria</taxon>
        <taxon>Bacillati</taxon>
        <taxon>Actinomycetota</taxon>
        <taxon>Actinomycetes</taxon>
        <taxon>Streptosporangiales</taxon>
        <taxon>Nocardiopsidaceae</taxon>
        <taxon>Haloactinospora</taxon>
    </lineage>
</organism>
<evidence type="ECO:0000259" key="9">
    <source>
        <dbReference type="PROSITE" id="PS50850"/>
    </source>
</evidence>
<evidence type="ECO:0000256" key="3">
    <source>
        <dbReference type="ARBA" id="ARBA00022475"/>
    </source>
</evidence>
<evidence type="ECO:0000256" key="1">
    <source>
        <dbReference type="ARBA" id="ARBA00004651"/>
    </source>
</evidence>
<dbReference type="InterPro" id="IPR020846">
    <property type="entry name" value="MFS_dom"/>
</dbReference>
<evidence type="ECO:0000256" key="6">
    <source>
        <dbReference type="ARBA" id="ARBA00023136"/>
    </source>
</evidence>
<evidence type="ECO:0000256" key="7">
    <source>
        <dbReference type="SAM" id="MobiDB-lite"/>
    </source>
</evidence>
<evidence type="ECO:0000256" key="5">
    <source>
        <dbReference type="ARBA" id="ARBA00022989"/>
    </source>
</evidence>
<feature type="transmembrane region" description="Helical" evidence="8">
    <location>
        <begin position="201"/>
        <end position="221"/>
    </location>
</feature>
<dbReference type="PRINTS" id="PR01036">
    <property type="entry name" value="TCRTETB"/>
</dbReference>
<feature type="compositionally biased region" description="Basic and acidic residues" evidence="7">
    <location>
        <begin position="514"/>
        <end position="528"/>
    </location>
</feature>
<dbReference type="Gene3D" id="1.20.1250.20">
    <property type="entry name" value="MFS general substrate transporter like domains"/>
    <property type="match status" value="1"/>
</dbReference>
<feature type="transmembrane region" description="Helical" evidence="8">
    <location>
        <begin position="82"/>
        <end position="101"/>
    </location>
</feature>
<dbReference type="InterPro" id="IPR011701">
    <property type="entry name" value="MFS"/>
</dbReference>
<dbReference type="AlphaFoldDB" id="A0A543NJP8"/>
<proteinExistence type="predicted"/>
<comment type="subcellular location">
    <subcellularLocation>
        <location evidence="1">Cell membrane</location>
        <topology evidence="1">Multi-pass membrane protein</topology>
    </subcellularLocation>
</comment>
<sequence length="528" mass="55666">MDSLSVYRRRWGILAVLVISLLVVVLDNTILNVALRVISDPEQGIGASQGELAWSVNSYTLVFAGLLFTFGIIGDRVGRKRVLLTGLAIFGLGSLAAAYSQEPQHLIWARTVMGLGGAAIMPQTLAIITNVFPSDERGKAIGIWAGAVGLALGIGPPLGGFLLEHFWWGSVFLINVPVTGIGLLLMALLVPESRNEEPGKLDPVGVVLSIIGLVLLVYGIIEAGERSSLAEPDVAGAILAGLAVLAGFLYYESRCEYPALNVRLFRNPRMSVAVVAIMMMFFAMAGVLFFITFYWQSVREFTPLHAGLLVLPIAAAQMIVSPLAPHLVTRFGPKLVGAVGVVLLSLALGYYSTIGLDTPVWTIEVAFFLQGTGVAMVMTPATVSIMSSVPQDQAGAASAVQNTVRQVATALGVAVLGAVLSAVYRSHMAPELAGLPRQVRRDAGESIEATMAVVPRLGERGQELVAPAKDAFLQGMHSAALCSMGIGLLCLVVVLVWMPREAPATAATAPEGEDSGKGSEGDLSEEGR</sequence>
<dbReference type="SUPFAM" id="SSF103473">
    <property type="entry name" value="MFS general substrate transporter"/>
    <property type="match status" value="1"/>
</dbReference>
<feature type="domain" description="Major facilitator superfamily (MFS) profile" evidence="9">
    <location>
        <begin position="13"/>
        <end position="502"/>
    </location>
</feature>
<feature type="transmembrane region" description="Helical" evidence="8">
    <location>
        <begin position="335"/>
        <end position="353"/>
    </location>
</feature>
<feature type="transmembrane region" description="Helical" evidence="8">
    <location>
        <begin position="107"/>
        <end position="128"/>
    </location>
</feature>
<evidence type="ECO:0000256" key="8">
    <source>
        <dbReference type="SAM" id="Phobius"/>
    </source>
</evidence>
<comment type="caution">
    <text evidence="10">The sequence shown here is derived from an EMBL/GenBank/DDBJ whole genome shotgun (WGS) entry which is preliminary data.</text>
</comment>
<feature type="region of interest" description="Disordered" evidence="7">
    <location>
        <begin position="504"/>
        <end position="528"/>
    </location>
</feature>
<dbReference type="GO" id="GO:0022857">
    <property type="term" value="F:transmembrane transporter activity"/>
    <property type="evidence" value="ECO:0007669"/>
    <property type="project" value="InterPro"/>
</dbReference>
<dbReference type="NCBIfam" id="TIGR00711">
    <property type="entry name" value="efflux_EmrB"/>
    <property type="match status" value="1"/>
</dbReference>
<evidence type="ECO:0000313" key="11">
    <source>
        <dbReference type="Proteomes" id="UP000317422"/>
    </source>
</evidence>
<feature type="transmembrane region" description="Helical" evidence="8">
    <location>
        <begin position="478"/>
        <end position="498"/>
    </location>
</feature>
<feature type="transmembrane region" description="Helical" evidence="8">
    <location>
        <begin position="301"/>
        <end position="323"/>
    </location>
</feature>